<keyword evidence="1" id="KW-0732">Signal</keyword>
<keyword evidence="3" id="KW-1185">Reference proteome</keyword>
<evidence type="ECO:0000256" key="1">
    <source>
        <dbReference type="SAM" id="SignalP"/>
    </source>
</evidence>
<feature type="signal peptide" evidence="1">
    <location>
        <begin position="1"/>
        <end position="21"/>
    </location>
</feature>
<sequence length="168" mass="17745">MNMLFAVVLAAVLLPCASARADSPKSSPLLGSWAVDVARLPKPPQERPQSVTLTFGEAGNGKWAAKVDIVEQGGGKLHAEGVAALDGRATPVKNNFEADTFALQRPAPNVLVMMLAKDRSVASTRIYTVAADGRSMTETVAAFAPDGSPTMRTNYFTRVPSPAAPPRR</sequence>
<evidence type="ECO:0000313" key="2">
    <source>
        <dbReference type="EMBL" id="CTP88553.1"/>
    </source>
</evidence>
<feature type="chain" id="PRO_5005492755" description="LuxR family transcriptional regulator" evidence="1">
    <location>
        <begin position="22"/>
        <end position="168"/>
    </location>
</feature>
<dbReference type="AlphaFoldDB" id="A0A0K2ZSF2"/>
<evidence type="ECO:0000313" key="3">
    <source>
        <dbReference type="Proteomes" id="UP000046187"/>
    </source>
</evidence>
<reference evidence="3" key="1">
    <citation type="submission" date="2015-07" db="EMBL/GenBank/DDBJ databases">
        <authorList>
            <person name="Wibberg D."/>
        </authorList>
    </citation>
    <scope>NUCLEOTIDE SEQUENCE [LARGE SCALE GENOMIC DNA]</scope>
</reference>
<dbReference type="RefSeq" id="WP_237651596.1">
    <property type="nucleotide sequence ID" value="NZ_CXOI01000039.1"/>
</dbReference>
<accession>A0A0K2ZSF2</accession>
<evidence type="ECO:0008006" key="4">
    <source>
        <dbReference type="Google" id="ProtNLM"/>
    </source>
</evidence>
<protein>
    <recommendedName>
        <fullName evidence="4">LuxR family transcriptional regulator</fullName>
    </recommendedName>
</protein>
<dbReference type="Proteomes" id="UP000046187">
    <property type="component" value="Unassembled WGS sequence"/>
</dbReference>
<name>A0A0K2ZSF2_9XANT</name>
<proteinExistence type="predicted"/>
<organism evidence="2 3">
    <name type="scientific">Xanthomonas graminis pv. arrhenatheri LMG 727</name>
    <dbReference type="NCBI Taxonomy" id="1195923"/>
    <lineage>
        <taxon>Bacteria</taxon>
        <taxon>Pseudomonadati</taxon>
        <taxon>Pseudomonadota</taxon>
        <taxon>Gammaproteobacteria</taxon>
        <taxon>Lysobacterales</taxon>
        <taxon>Lysobacteraceae</taxon>
        <taxon>Xanthomonas</taxon>
        <taxon>Xanthomonas translucens group</taxon>
        <taxon>Xanthomonas graminis</taxon>
    </lineage>
</organism>
<gene>
    <name evidence="2" type="ORF">XTALMG727_2408</name>
</gene>
<dbReference type="EMBL" id="CXOI01000039">
    <property type="protein sequence ID" value="CTP88553.1"/>
    <property type="molecule type" value="Genomic_DNA"/>
</dbReference>